<proteinExistence type="predicted"/>
<dbReference type="EMBL" id="JBJGWJ010000001">
    <property type="protein sequence ID" value="MFK8292597.1"/>
    <property type="molecule type" value="Genomic_DNA"/>
</dbReference>
<keyword evidence="3" id="KW-1185">Reference proteome</keyword>
<keyword evidence="1" id="KW-1133">Transmembrane helix</keyword>
<dbReference type="RefSeq" id="WP_405253625.1">
    <property type="nucleotide sequence ID" value="NZ_JBJGWE010000001.1"/>
</dbReference>
<feature type="transmembrane region" description="Helical" evidence="1">
    <location>
        <begin position="24"/>
        <end position="42"/>
    </location>
</feature>
<evidence type="ECO:0000256" key="1">
    <source>
        <dbReference type="SAM" id="Phobius"/>
    </source>
</evidence>
<protein>
    <submittedName>
        <fullName evidence="2">Uncharacterized protein</fullName>
    </submittedName>
</protein>
<evidence type="ECO:0000313" key="2">
    <source>
        <dbReference type="EMBL" id="MFK8292597.1"/>
    </source>
</evidence>
<organism evidence="2 3">
    <name type="scientific">Capnocytophaga stomatis</name>
    <dbReference type="NCBI Taxonomy" id="1848904"/>
    <lineage>
        <taxon>Bacteria</taxon>
        <taxon>Pseudomonadati</taxon>
        <taxon>Bacteroidota</taxon>
        <taxon>Flavobacteriia</taxon>
        <taxon>Flavobacteriales</taxon>
        <taxon>Flavobacteriaceae</taxon>
        <taxon>Capnocytophaga</taxon>
    </lineage>
</organism>
<dbReference type="Proteomes" id="UP001622370">
    <property type="component" value="Unassembled WGS sequence"/>
</dbReference>
<evidence type="ECO:0000313" key="3">
    <source>
        <dbReference type="Proteomes" id="UP001622370"/>
    </source>
</evidence>
<name>A0ABW8Q943_9FLAO</name>
<gene>
    <name evidence="2" type="ORF">ACI76L_02255</name>
</gene>
<keyword evidence="1" id="KW-0472">Membrane</keyword>
<sequence>MEKVTFHTKGKTFENKVVFEGNNLGIAGLITYTALMLCFAALQHNALQKRLAA</sequence>
<keyword evidence="1" id="KW-0812">Transmembrane</keyword>
<comment type="caution">
    <text evidence="2">The sequence shown here is derived from an EMBL/GenBank/DDBJ whole genome shotgun (WGS) entry which is preliminary data.</text>
</comment>
<accession>A0ABW8Q943</accession>
<reference evidence="2 3" key="1">
    <citation type="journal article" date="2016" name="Sci. Rep.">
        <title>Whole genome sequencing identifies a novel species of the genus Capnocytophaga isolated from dog and cat bite wounds in humans.</title>
        <authorList>
            <person name="Zangenah S."/>
            <person name="Abbasi N."/>
            <person name="Andersson A.F."/>
            <person name="Bergman P."/>
        </authorList>
    </citation>
    <scope>NUCLEOTIDE SEQUENCE [LARGE SCALE GENOMIC DNA]</scope>
    <source>
        <strain evidence="2 3">W5</strain>
    </source>
</reference>